<evidence type="ECO:0000313" key="6">
    <source>
        <dbReference type="EMBL" id="SNT25406.1"/>
    </source>
</evidence>
<dbReference type="SUPFAM" id="SSF53850">
    <property type="entry name" value="Periplasmic binding protein-like II"/>
    <property type="match status" value="1"/>
</dbReference>
<evidence type="ECO:0000259" key="5">
    <source>
        <dbReference type="PROSITE" id="PS50931"/>
    </source>
</evidence>
<dbReference type="InterPro" id="IPR000847">
    <property type="entry name" value="LysR_HTH_N"/>
</dbReference>
<evidence type="ECO:0000313" key="7">
    <source>
        <dbReference type="Proteomes" id="UP000198284"/>
    </source>
</evidence>
<organism evidence="6 7">
    <name type="scientific">Noviherbaspirillum humi</name>
    <dbReference type="NCBI Taxonomy" id="1688639"/>
    <lineage>
        <taxon>Bacteria</taxon>
        <taxon>Pseudomonadati</taxon>
        <taxon>Pseudomonadota</taxon>
        <taxon>Betaproteobacteria</taxon>
        <taxon>Burkholderiales</taxon>
        <taxon>Oxalobacteraceae</taxon>
        <taxon>Noviherbaspirillum</taxon>
    </lineage>
</organism>
<dbReference type="InterPro" id="IPR005119">
    <property type="entry name" value="LysR_subst-bd"/>
</dbReference>
<keyword evidence="4" id="KW-0804">Transcription</keyword>
<dbReference type="Gene3D" id="3.40.190.290">
    <property type="match status" value="1"/>
</dbReference>
<evidence type="ECO:0000256" key="2">
    <source>
        <dbReference type="ARBA" id="ARBA00023015"/>
    </source>
</evidence>
<comment type="similarity">
    <text evidence="1">Belongs to the LysR transcriptional regulatory family.</text>
</comment>
<dbReference type="AlphaFoldDB" id="A0A239L487"/>
<dbReference type="SUPFAM" id="SSF46785">
    <property type="entry name" value="Winged helix' DNA-binding domain"/>
    <property type="match status" value="1"/>
</dbReference>
<evidence type="ECO:0000256" key="1">
    <source>
        <dbReference type="ARBA" id="ARBA00009437"/>
    </source>
</evidence>
<proteinExistence type="inferred from homology"/>
<dbReference type="GO" id="GO:0006351">
    <property type="term" value="P:DNA-templated transcription"/>
    <property type="evidence" value="ECO:0007669"/>
    <property type="project" value="TreeGrafter"/>
</dbReference>
<protein>
    <submittedName>
        <fullName evidence="6">Transcriptional regulator, LysR family</fullName>
    </submittedName>
</protein>
<name>A0A239L487_9BURK</name>
<dbReference type="FunFam" id="1.10.10.10:FF:000001">
    <property type="entry name" value="LysR family transcriptional regulator"/>
    <property type="match status" value="1"/>
</dbReference>
<dbReference type="FunFam" id="3.40.190.290:FF:000001">
    <property type="entry name" value="Transcriptional regulator, LysR family"/>
    <property type="match status" value="1"/>
</dbReference>
<dbReference type="InterPro" id="IPR058163">
    <property type="entry name" value="LysR-type_TF_proteobact-type"/>
</dbReference>
<dbReference type="Gene3D" id="1.10.10.10">
    <property type="entry name" value="Winged helix-like DNA-binding domain superfamily/Winged helix DNA-binding domain"/>
    <property type="match status" value="1"/>
</dbReference>
<keyword evidence="7" id="KW-1185">Reference proteome</keyword>
<dbReference type="PROSITE" id="PS50931">
    <property type="entry name" value="HTH_LYSR"/>
    <property type="match status" value="1"/>
</dbReference>
<dbReference type="EMBL" id="FZOT01000019">
    <property type="protein sequence ID" value="SNT25406.1"/>
    <property type="molecule type" value="Genomic_DNA"/>
</dbReference>
<dbReference type="Proteomes" id="UP000198284">
    <property type="component" value="Unassembled WGS sequence"/>
</dbReference>
<evidence type="ECO:0000256" key="3">
    <source>
        <dbReference type="ARBA" id="ARBA00023125"/>
    </source>
</evidence>
<sequence length="299" mass="33408">MNNTPSLEDLRLFSVVSRKASFAASALELGMSKAFVSKRIAVLEKSLGVTLLHRTTRSVSLTENGQVVLQWAQRILEDVDGMTDAVSHTRQSVRGLLRLCSSSGFGRNHLAPALSTLARQYPELEIQLELLDRRVDLAGEGFHLDIRLGQVQEPDMIARRIARNARILCASPAYLKAAGMPATLQDLSQHRCIVIRERDQDFGRWRLKGPNGIESVKVSGPLSANNGEIVHQWARDGHGIILRSRWDVEPSIARGDLMHILPQYEQEADVWAVYPSRLTTSAKVSACVQFLEQWLARRN</sequence>
<dbReference type="Pfam" id="PF03466">
    <property type="entry name" value="LysR_substrate"/>
    <property type="match status" value="1"/>
</dbReference>
<gene>
    <name evidence="6" type="ORF">SAMN06265795_11955</name>
</gene>
<dbReference type="CDD" id="cd08479">
    <property type="entry name" value="PBP2_CrgA_like_9"/>
    <property type="match status" value="1"/>
</dbReference>
<dbReference type="InterPro" id="IPR036388">
    <property type="entry name" value="WH-like_DNA-bd_sf"/>
</dbReference>
<dbReference type="Pfam" id="PF00126">
    <property type="entry name" value="HTH_1"/>
    <property type="match status" value="1"/>
</dbReference>
<feature type="domain" description="HTH lysR-type" evidence="5">
    <location>
        <begin position="5"/>
        <end position="62"/>
    </location>
</feature>
<evidence type="ECO:0000256" key="4">
    <source>
        <dbReference type="ARBA" id="ARBA00023163"/>
    </source>
</evidence>
<reference evidence="6 7" key="1">
    <citation type="submission" date="2017-06" db="EMBL/GenBank/DDBJ databases">
        <authorList>
            <person name="Kim H.J."/>
            <person name="Triplett B.A."/>
        </authorList>
    </citation>
    <scope>NUCLEOTIDE SEQUENCE [LARGE SCALE GENOMIC DNA]</scope>
    <source>
        <strain evidence="6 7">U15</strain>
    </source>
</reference>
<dbReference type="PANTHER" id="PTHR30537">
    <property type="entry name" value="HTH-TYPE TRANSCRIPTIONAL REGULATOR"/>
    <property type="match status" value="1"/>
</dbReference>
<accession>A0A239L487</accession>
<keyword evidence="2" id="KW-0805">Transcription regulation</keyword>
<dbReference type="OrthoDB" id="9786526at2"/>
<dbReference type="InterPro" id="IPR036390">
    <property type="entry name" value="WH_DNA-bd_sf"/>
</dbReference>
<dbReference type="GO" id="GO:0043565">
    <property type="term" value="F:sequence-specific DNA binding"/>
    <property type="evidence" value="ECO:0007669"/>
    <property type="project" value="TreeGrafter"/>
</dbReference>
<dbReference type="RefSeq" id="WP_089401250.1">
    <property type="nucleotide sequence ID" value="NZ_FZOT01000019.1"/>
</dbReference>
<dbReference type="PANTHER" id="PTHR30537:SF5">
    <property type="entry name" value="HTH-TYPE TRANSCRIPTIONAL ACTIVATOR TTDR-RELATED"/>
    <property type="match status" value="1"/>
</dbReference>
<dbReference type="GO" id="GO:0003700">
    <property type="term" value="F:DNA-binding transcription factor activity"/>
    <property type="evidence" value="ECO:0007669"/>
    <property type="project" value="InterPro"/>
</dbReference>
<keyword evidence="3" id="KW-0238">DNA-binding</keyword>